<evidence type="ECO:0000313" key="9">
    <source>
        <dbReference type="Proteomes" id="UP000184447"/>
    </source>
</evidence>
<feature type="domain" description="Bacterial alpha-L-rhamnosidase N-terminal" evidence="5">
    <location>
        <begin position="150"/>
        <end position="317"/>
    </location>
</feature>
<reference evidence="8 9" key="1">
    <citation type="submission" date="2016-11" db="EMBL/GenBank/DDBJ databases">
        <authorList>
            <person name="Jaros S."/>
            <person name="Januszkiewicz K."/>
            <person name="Wedrychowicz H."/>
        </authorList>
    </citation>
    <scope>NUCLEOTIDE SEQUENCE [LARGE SCALE GENOMIC DNA]</scope>
    <source>
        <strain evidence="8 9">DSM 8605</strain>
    </source>
</reference>
<dbReference type="GO" id="GO:0030596">
    <property type="term" value="F:alpha-L-rhamnosidase activity"/>
    <property type="evidence" value="ECO:0007669"/>
    <property type="project" value="UniProtKB-EC"/>
</dbReference>
<dbReference type="EC" id="3.2.1.40" evidence="2"/>
<dbReference type="RefSeq" id="WP_073337398.1">
    <property type="nucleotide sequence ID" value="NZ_FQXM01000005.1"/>
</dbReference>
<evidence type="ECO:0000259" key="6">
    <source>
        <dbReference type="Pfam" id="PF17389"/>
    </source>
</evidence>
<dbReference type="Proteomes" id="UP000184447">
    <property type="component" value="Unassembled WGS sequence"/>
</dbReference>
<evidence type="ECO:0000259" key="7">
    <source>
        <dbReference type="Pfam" id="PF17390"/>
    </source>
</evidence>
<dbReference type="PANTHER" id="PTHR33307">
    <property type="entry name" value="ALPHA-RHAMNOSIDASE (EUROFUNG)"/>
    <property type="match status" value="1"/>
</dbReference>
<dbReference type="InterPro" id="IPR035398">
    <property type="entry name" value="Bac_rhamnosid_C"/>
</dbReference>
<dbReference type="Gene3D" id="1.50.10.10">
    <property type="match status" value="1"/>
</dbReference>
<dbReference type="Pfam" id="PF25788">
    <property type="entry name" value="Ig_Rha78A_N"/>
    <property type="match status" value="1"/>
</dbReference>
<evidence type="ECO:0000256" key="1">
    <source>
        <dbReference type="ARBA" id="ARBA00001445"/>
    </source>
</evidence>
<dbReference type="EMBL" id="FQXM01000005">
    <property type="protein sequence ID" value="SHH42588.1"/>
    <property type="molecule type" value="Genomic_DNA"/>
</dbReference>
<evidence type="ECO:0000256" key="2">
    <source>
        <dbReference type="ARBA" id="ARBA00012652"/>
    </source>
</evidence>
<dbReference type="AlphaFoldDB" id="A0A1M5SWG5"/>
<comment type="catalytic activity">
    <reaction evidence="1">
        <text>Hydrolysis of terminal non-reducing alpha-L-rhamnose residues in alpha-L-rhamnosides.</text>
        <dbReference type="EC" id="3.2.1.40"/>
    </reaction>
</comment>
<feature type="domain" description="Alpha-L-rhamnosidase C-terminal" evidence="7">
    <location>
        <begin position="769"/>
        <end position="837"/>
    </location>
</feature>
<dbReference type="SUPFAM" id="SSF48208">
    <property type="entry name" value="Six-hairpin glycosidases"/>
    <property type="match status" value="1"/>
</dbReference>
<keyword evidence="9" id="KW-1185">Reference proteome</keyword>
<evidence type="ECO:0000259" key="4">
    <source>
        <dbReference type="Pfam" id="PF05592"/>
    </source>
</evidence>
<dbReference type="STRING" id="1121316.SAMN02745207_01062"/>
<proteinExistence type="predicted"/>
<feature type="domain" description="Alpha-L-rhamnosidase six-hairpin glycosidase" evidence="6">
    <location>
        <begin position="434"/>
        <end position="767"/>
    </location>
</feature>
<organism evidence="8 9">
    <name type="scientific">Clostridium grantii DSM 8605</name>
    <dbReference type="NCBI Taxonomy" id="1121316"/>
    <lineage>
        <taxon>Bacteria</taxon>
        <taxon>Bacillati</taxon>
        <taxon>Bacillota</taxon>
        <taxon>Clostridia</taxon>
        <taxon>Eubacteriales</taxon>
        <taxon>Clostridiaceae</taxon>
        <taxon>Clostridium</taxon>
    </lineage>
</organism>
<evidence type="ECO:0000256" key="3">
    <source>
        <dbReference type="ARBA" id="ARBA00022801"/>
    </source>
</evidence>
<dbReference type="InterPro" id="IPR013783">
    <property type="entry name" value="Ig-like_fold"/>
</dbReference>
<dbReference type="InterPro" id="IPR013737">
    <property type="entry name" value="Bac_rhamnosid_N"/>
</dbReference>
<evidence type="ECO:0000259" key="5">
    <source>
        <dbReference type="Pfam" id="PF08531"/>
    </source>
</evidence>
<dbReference type="InterPro" id="IPR016007">
    <property type="entry name" value="Alpha_rhamnosid"/>
</dbReference>
<dbReference type="InterPro" id="IPR012341">
    <property type="entry name" value="6hp_glycosidase-like_sf"/>
</dbReference>
<dbReference type="Gene3D" id="2.60.420.10">
    <property type="entry name" value="Maltose phosphorylase, domain 3"/>
    <property type="match status" value="1"/>
</dbReference>
<evidence type="ECO:0000313" key="8">
    <source>
        <dbReference type="EMBL" id="SHH42588.1"/>
    </source>
</evidence>
<accession>A0A1M5SWG5</accession>
<protein>
    <recommendedName>
        <fullName evidence="2">alpha-L-rhamnosidase</fullName>
        <ecNumber evidence="2">3.2.1.40</ecNumber>
    </recommendedName>
</protein>
<dbReference type="Pfam" id="PF08531">
    <property type="entry name" value="Bac_rhamnosid_N"/>
    <property type="match status" value="1"/>
</dbReference>
<dbReference type="InterPro" id="IPR008928">
    <property type="entry name" value="6-hairpin_glycosidase_sf"/>
</dbReference>
<dbReference type="InterPro" id="IPR008902">
    <property type="entry name" value="Rhamnosid_concanavalin"/>
</dbReference>
<dbReference type="InterPro" id="IPR035396">
    <property type="entry name" value="Bac_rhamnosid6H"/>
</dbReference>
<keyword evidence="3" id="KW-0378">Hydrolase</keyword>
<dbReference type="Pfam" id="PF17390">
    <property type="entry name" value="Bac_rhamnosid_C"/>
    <property type="match status" value="1"/>
</dbReference>
<dbReference type="Pfam" id="PF05592">
    <property type="entry name" value="Bac_rhamnosid"/>
    <property type="match status" value="1"/>
</dbReference>
<dbReference type="Gene3D" id="2.60.120.260">
    <property type="entry name" value="Galactose-binding domain-like"/>
    <property type="match status" value="2"/>
</dbReference>
<dbReference type="Gene3D" id="2.60.40.10">
    <property type="entry name" value="Immunoglobulins"/>
    <property type="match status" value="1"/>
</dbReference>
<dbReference type="Pfam" id="PF17389">
    <property type="entry name" value="Bac_rhamnosid6H"/>
    <property type="match status" value="1"/>
</dbReference>
<dbReference type="OrthoDB" id="9761045at2"/>
<feature type="domain" description="Alpha-L-rhamnosidase concanavalin-like" evidence="4">
    <location>
        <begin position="326"/>
        <end position="429"/>
    </location>
</feature>
<dbReference type="PIRSF" id="PIRSF010631">
    <property type="entry name" value="A-rhamnsds"/>
    <property type="match status" value="1"/>
</dbReference>
<dbReference type="PANTHER" id="PTHR33307:SF6">
    <property type="entry name" value="ALPHA-RHAMNOSIDASE (EUROFUNG)-RELATED"/>
    <property type="match status" value="1"/>
</dbReference>
<gene>
    <name evidence="8" type="ORF">SAMN02745207_01062</name>
</gene>
<dbReference type="GO" id="GO:0005975">
    <property type="term" value="P:carbohydrate metabolic process"/>
    <property type="evidence" value="ECO:0007669"/>
    <property type="project" value="InterPro"/>
</dbReference>
<sequence>MKNFINIDIKNLRCEFLENPLGVDVMEPRLGWKLYSSSKNVYQEAYQIMVSSSRDKCKAGEYDLWDSRKVLSEKTSSIKYKGKELKSNEIYYWKVKVWDNYGDSFFSEINTFEMGLLQEDDWKAKWISMDWKNKAGWSPIFRKDFNVKGKVKKARAYISGLGYFEMTINGCRVGDNVLDPAQTDYNIRTFYVTHDMTYLLKDNSNTVGVMLGDGFYHQNKVWGGNMAYGVPRLICQIHIEYNDGTKEIILSNNEWKCFYGPIVLNNIYSGENYDSRLEQKGWNEPNFDDSQWYEAEEVEGPAGKLVSQMIPPIKRMEYFHPKEIKEIKKGIYIVDMGRNFAGWTRLKANLTAGTEVTMRHSESVYKDGTPNFSSTGVQFIGMPQTHKYIFNGEEKVFEPKFNYCGFRYIEVTGLPFIPEESTFEGVAVYTALEESGEFQCSNEDINNIHKMVKNTITSNLQGNITDCPTREKCGWLGDAMIIADSIMYNWDAVTFWEKYTKDIESTRKANGTWMMIAPGKRVCGEAAPAWGAAQVQIPWYLYEFYNDVEIVEDQYDAIKEWTNYLLSKAEEYLISFGIGDWWYPGGRENLDVPHHLISTAYFFQSTILTAKIAKVLCRTEDIEVYNELAENIKKAFNKRYYNKEKSTYGTQTADSFALALGLVEDENELKVAETIANDIKYRGFHVTTGHIGTKYIFEMLTDYGYEDYAFNALVQKEYPGFVHLLNEGYTTIPERWEGDKDYGEPRNTGSLSHPFKGGFDSWIYSHILGIKADAPGFKKITIKPYLIGDLSWAKGSYETIYGKVKCQWNRECDNFRIKVTIPVNTSAKVYLPVEGKIYSVIDDSKEKVDLQSDKNKKKYIEIESGEYEFIGIHNS</sequence>
<name>A0A1M5SWG5_9CLOT</name>